<dbReference type="PROSITE" id="PS00061">
    <property type="entry name" value="ADH_SHORT"/>
    <property type="match status" value="1"/>
</dbReference>
<dbReference type="PRINTS" id="PR00081">
    <property type="entry name" value="GDHRDH"/>
</dbReference>
<dbReference type="PANTHER" id="PTHR45024">
    <property type="entry name" value="DEHYDROGENASES, SHORT CHAIN"/>
    <property type="match status" value="1"/>
</dbReference>
<organism evidence="5 6">
    <name type="scientific">Novosphingobium malaysiense</name>
    <dbReference type="NCBI Taxonomy" id="1348853"/>
    <lineage>
        <taxon>Bacteria</taxon>
        <taxon>Pseudomonadati</taxon>
        <taxon>Pseudomonadota</taxon>
        <taxon>Alphaproteobacteria</taxon>
        <taxon>Sphingomonadales</taxon>
        <taxon>Sphingomonadaceae</taxon>
        <taxon>Novosphingobium</taxon>
    </lineage>
</organism>
<accession>A0A0B1ZN96</accession>
<evidence type="ECO:0000313" key="5">
    <source>
        <dbReference type="EMBL" id="KHK90741.1"/>
    </source>
</evidence>
<dbReference type="AlphaFoldDB" id="A0A0B1ZN96"/>
<reference evidence="5 6" key="1">
    <citation type="submission" date="2014-10" db="EMBL/GenBank/DDBJ databases">
        <title>Genome sequence of Novosphingobium malaysiense MUSC 273(T).</title>
        <authorList>
            <person name="Lee L.-H."/>
        </authorList>
    </citation>
    <scope>NUCLEOTIDE SEQUENCE [LARGE SCALE GENOMIC DNA]</scope>
    <source>
        <strain evidence="5 6">MUSC 273</strain>
    </source>
</reference>
<dbReference type="Pfam" id="PF00106">
    <property type="entry name" value="adh_short"/>
    <property type="match status" value="1"/>
</dbReference>
<dbReference type="PANTHER" id="PTHR45024:SF2">
    <property type="entry name" value="SCP2 DOMAIN-CONTAINING PROTEIN"/>
    <property type="match status" value="1"/>
</dbReference>
<keyword evidence="6" id="KW-1185">Reference proteome</keyword>
<evidence type="ECO:0000256" key="3">
    <source>
        <dbReference type="RuleBase" id="RU000363"/>
    </source>
</evidence>
<dbReference type="GO" id="GO:0016491">
    <property type="term" value="F:oxidoreductase activity"/>
    <property type="evidence" value="ECO:0007669"/>
    <property type="project" value="UniProtKB-KW"/>
</dbReference>
<evidence type="ECO:0000259" key="4">
    <source>
        <dbReference type="SMART" id="SM00822"/>
    </source>
</evidence>
<dbReference type="InterPro" id="IPR002347">
    <property type="entry name" value="SDR_fam"/>
</dbReference>
<dbReference type="RefSeq" id="WP_039286014.1">
    <property type="nucleotide sequence ID" value="NZ_JTDI01000004.1"/>
</dbReference>
<dbReference type="InterPro" id="IPR057326">
    <property type="entry name" value="KR_dom"/>
</dbReference>
<feature type="domain" description="Ketoreductase" evidence="4">
    <location>
        <begin position="17"/>
        <end position="193"/>
    </location>
</feature>
<proteinExistence type="inferred from homology"/>
<dbReference type="SUPFAM" id="SSF51735">
    <property type="entry name" value="NAD(P)-binding Rossmann-fold domains"/>
    <property type="match status" value="1"/>
</dbReference>
<dbReference type="EMBL" id="JTDI01000004">
    <property type="protein sequence ID" value="KHK90741.1"/>
    <property type="molecule type" value="Genomic_DNA"/>
</dbReference>
<evidence type="ECO:0000256" key="2">
    <source>
        <dbReference type="ARBA" id="ARBA00023002"/>
    </source>
</evidence>
<dbReference type="Proteomes" id="UP000031057">
    <property type="component" value="Unassembled WGS sequence"/>
</dbReference>
<protein>
    <submittedName>
        <fullName evidence="5">Short-chain dehydrogenase</fullName>
    </submittedName>
</protein>
<comment type="caution">
    <text evidence="5">The sequence shown here is derived from an EMBL/GenBank/DDBJ whole genome shotgun (WGS) entry which is preliminary data.</text>
</comment>
<dbReference type="Gene3D" id="3.40.50.720">
    <property type="entry name" value="NAD(P)-binding Rossmann-like Domain"/>
    <property type="match status" value="1"/>
</dbReference>
<sequence length="310" mass="32947">MEQAMTDTPSQRRFDDRVVVITGSARGLGRAYAELVASLGAKVVINDNGSALSGSGGDAGPAEEAAQALRDMGAEAVANTDSVATPEGGKAIIETALDTFGRIDVLIHNAGNNRFAPLTETSYEDFRAVLDVHLLGAFHVVRPAFEQMVKAGYGRVVLTGSIGGLYTMPQTVNYAMSKSGMIGLNNTVAIEGKDFGVKSNIILPGAVTRMAEGLDISQYPPMGPDLVAPVVGFLAHDSCPVSGEMYVSMAGRIARAFVTETRGVYQPEWTIDQVAGQLDAIRDESELWTFHPAENGFGEHMVKSFEMARS</sequence>
<dbReference type="InterPro" id="IPR051687">
    <property type="entry name" value="Peroxisomal_Beta-Oxidation"/>
</dbReference>
<name>A0A0B1ZN96_9SPHN</name>
<dbReference type="PRINTS" id="PR00080">
    <property type="entry name" value="SDRFAMILY"/>
</dbReference>
<comment type="similarity">
    <text evidence="1 3">Belongs to the short-chain dehydrogenases/reductases (SDR) family.</text>
</comment>
<dbReference type="InterPro" id="IPR036291">
    <property type="entry name" value="NAD(P)-bd_dom_sf"/>
</dbReference>
<dbReference type="InterPro" id="IPR020904">
    <property type="entry name" value="Sc_DH/Rdtase_CS"/>
</dbReference>
<evidence type="ECO:0000313" key="6">
    <source>
        <dbReference type="Proteomes" id="UP000031057"/>
    </source>
</evidence>
<keyword evidence="2" id="KW-0560">Oxidoreductase</keyword>
<dbReference type="STRING" id="1348853.LK12_15650"/>
<gene>
    <name evidence="5" type="ORF">LK12_15650</name>
</gene>
<dbReference type="SMART" id="SM00822">
    <property type="entry name" value="PKS_KR"/>
    <property type="match status" value="1"/>
</dbReference>
<evidence type="ECO:0000256" key="1">
    <source>
        <dbReference type="ARBA" id="ARBA00006484"/>
    </source>
</evidence>